<dbReference type="GeneID" id="61780154"/>
<evidence type="ECO:0000313" key="4">
    <source>
        <dbReference type="EMBL" id="KLC00824.1"/>
    </source>
</evidence>
<evidence type="ECO:0000256" key="3">
    <source>
        <dbReference type="SAM" id="SignalP"/>
    </source>
</evidence>
<dbReference type="Proteomes" id="UP000289372">
    <property type="component" value="Unassembled WGS sequence"/>
</dbReference>
<reference evidence="5 9" key="3">
    <citation type="submission" date="2019-11" db="EMBL/GenBank/DDBJ databases">
        <title>Genome-resolved metagenomics to study the prevalence of co-infection and intraspecific heterogeneity among plant pathogen metapopulations.</title>
        <authorList>
            <person name="Newberry E."/>
            <person name="Bhandari R."/>
            <person name="Kemble J."/>
            <person name="Sikora E."/>
            <person name="Potnis N."/>
        </authorList>
    </citation>
    <scope>NUCLEOTIDE SEQUENCE [LARGE SCALE GENOMIC DNA]</scope>
    <source>
        <strain evidence="5">Xp_Tom_Tuscaloosa_18b</strain>
    </source>
</reference>
<dbReference type="KEGG" id="xpe:BJD13_23975"/>
<dbReference type="NCBIfam" id="TIGR02781">
    <property type="entry name" value="VirB9"/>
    <property type="match status" value="1"/>
</dbReference>
<comment type="caution">
    <text evidence="5">The sequence shown here is derived from an EMBL/GenBank/DDBJ whole genome shotgun (WGS) entry which is preliminary data.</text>
</comment>
<evidence type="ECO:0000313" key="8">
    <source>
        <dbReference type="Proteomes" id="UP000289372"/>
    </source>
</evidence>
<keyword evidence="2 3" id="KW-0732">Signal</keyword>
<dbReference type="Pfam" id="PF03524">
    <property type="entry name" value="CagX"/>
    <property type="match status" value="1"/>
</dbReference>
<dbReference type="Proteomes" id="UP000035369">
    <property type="component" value="Unassembled WGS sequence"/>
</dbReference>
<evidence type="ECO:0000256" key="2">
    <source>
        <dbReference type="ARBA" id="ARBA00022729"/>
    </source>
</evidence>
<protein>
    <submittedName>
        <fullName evidence="5">P-type conjugative transfer protein VirB9</fullName>
    </submittedName>
    <submittedName>
        <fullName evidence="4">Type IV secretion protein VirB9</fullName>
    </submittedName>
</protein>
<dbReference type="CDD" id="cd06911">
    <property type="entry name" value="VirB9_CagX_TrbG"/>
    <property type="match status" value="1"/>
</dbReference>
<evidence type="ECO:0000313" key="7">
    <source>
        <dbReference type="Proteomes" id="UP000035369"/>
    </source>
</evidence>
<dbReference type="EMBL" id="PUUL01000037">
    <property type="protein sequence ID" value="RXD54935.1"/>
    <property type="molecule type" value="Genomic_DNA"/>
</dbReference>
<evidence type="ECO:0000313" key="9">
    <source>
        <dbReference type="Proteomes" id="UP000471082"/>
    </source>
</evidence>
<reference evidence="4 7" key="1">
    <citation type="submission" date="2015-02" db="EMBL/GenBank/DDBJ databases">
        <title>Whole genome sequencing of multiple isolates of three species of pepper and tomato-infecting xanthomonads reveals genetic diversity in field strains and pinpoints effectors responsible for host specificity.</title>
        <authorList>
            <person name="Schwartz A."/>
            <person name="Dahlbeck D."/>
            <person name="Staskawicz B."/>
            <person name="Bart R."/>
            <person name="Potnis N."/>
            <person name="Minsavage G."/>
            <person name="Timilsina S."/>
            <person name="Goss E."/>
            <person name="Jones J."/>
            <person name="Vallad G."/>
            <person name="Barak J."/>
            <person name="Miller S."/>
            <person name="Ritchie D."/>
            <person name="Martins J.Jr."/>
            <person name="Patane J.S."/>
            <person name="Setubal J.C."/>
        </authorList>
    </citation>
    <scope>NUCLEOTIDE SEQUENCE [LARGE SCALE GENOMIC DNA]</scope>
    <source>
        <strain evidence="4 7">Xp3-15</strain>
    </source>
</reference>
<dbReference type="InterPro" id="IPR033645">
    <property type="entry name" value="VirB9/CagX/TrbG_C"/>
</dbReference>
<name>A0A0G8TUU1_XANPE</name>
<dbReference type="InterPro" id="IPR014148">
    <property type="entry name" value="VirB9"/>
</dbReference>
<organism evidence="5 9">
    <name type="scientific">Xanthomonas perforans</name>
    <dbReference type="NCBI Taxonomy" id="442694"/>
    <lineage>
        <taxon>Bacteria</taxon>
        <taxon>Pseudomonadati</taxon>
        <taxon>Pseudomonadota</taxon>
        <taxon>Gammaproteobacteria</taxon>
        <taxon>Lysobacterales</taxon>
        <taxon>Lysobacteraceae</taxon>
        <taxon>Xanthomonas</taxon>
    </lineage>
</organism>
<dbReference type="Proteomes" id="UP000471082">
    <property type="component" value="Unassembled WGS sequence"/>
</dbReference>
<accession>A0A0G8TUU1</accession>
<comment type="similarity">
    <text evidence="1">Belongs to the TrbG/VirB9 family.</text>
</comment>
<dbReference type="InterPro" id="IPR038161">
    <property type="entry name" value="VirB9/CagX/TrbG_C_sf"/>
</dbReference>
<sequence length="292" mass="32037">MKRLYLTLAAVMVSVPAFAMDVPSSSRFDNRIQYVNYNAGDVVLVRALPGLGVRIVFAPGENIVDVGTGFLQGWEFRKSGNILFLKPKSIKTGGNDGQVMAPEAGKWNTNLMVTTDQRLYDFDLQLLPGSNDGAPARNQRVAYRVEFRYPADEARAKARQADKKAAEARLAAKPAPMNWHYSMQVGKDSEAIAPSMAYDDGRFTYLRFPNNRDFPTVFLVAGDKSESIVNANVDPSAPDILVVHRVAREMVLRLGSAVVGIYNDSYNMDGVPTNTGTTVPGVERVIKSGEVK</sequence>
<keyword evidence="7" id="KW-1185">Reference proteome</keyword>
<feature type="signal peptide" evidence="3">
    <location>
        <begin position="1"/>
        <end position="19"/>
    </location>
</feature>
<reference evidence="6 8" key="2">
    <citation type="submission" date="2018-02" db="EMBL/GenBank/DDBJ databases">
        <title>Characterization of Xanthomonas diversity in transplant houses and field plants.</title>
        <authorList>
            <person name="Abrahamian P."/>
            <person name="Timilsina S."/>
            <person name="Minsavage G.V."/>
            <person name="Goss E.M."/>
            <person name="Jones J.B."/>
            <person name="Vallad G.E."/>
        </authorList>
    </citation>
    <scope>NUCLEOTIDE SEQUENCE [LARGE SCALE GENOMIC DNA]</scope>
    <source>
        <strain evidence="6 8">GEV2132</strain>
    </source>
</reference>
<dbReference type="Gene3D" id="2.60.40.2500">
    <property type="match status" value="1"/>
</dbReference>
<dbReference type="EMBL" id="JAAGYU010000062">
    <property type="protein sequence ID" value="NEL77375.1"/>
    <property type="molecule type" value="Genomic_DNA"/>
</dbReference>
<feature type="chain" id="PRO_5044542596" evidence="3">
    <location>
        <begin position="20"/>
        <end position="292"/>
    </location>
</feature>
<proteinExistence type="inferred from homology"/>
<dbReference type="EMBL" id="JZUY01000078">
    <property type="protein sequence ID" value="KLC00824.1"/>
    <property type="molecule type" value="Genomic_DNA"/>
</dbReference>
<dbReference type="RefSeq" id="WP_046932455.1">
    <property type="nucleotide sequence ID" value="NZ_CP018476.1"/>
</dbReference>
<evidence type="ECO:0000256" key="1">
    <source>
        <dbReference type="ARBA" id="ARBA00006135"/>
    </source>
</evidence>
<gene>
    <name evidence="5" type="primary">virB9</name>
    <name evidence="6" type="ORF">DB769_07790</name>
    <name evidence="5" type="ORF">G3W61_14130</name>
    <name evidence="4" type="ORF">XP315_23555</name>
</gene>
<dbReference type="InterPro" id="IPR010258">
    <property type="entry name" value="Conjugal_tfr_TrbG/VirB9/CagX"/>
</dbReference>
<evidence type="ECO:0000313" key="5">
    <source>
        <dbReference type="EMBL" id="NEL77375.1"/>
    </source>
</evidence>
<dbReference type="AlphaFoldDB" id="A0A0G8TUU1"/>
<evidence type="ECO:0000313" key="6">
    <source>
        <dbReference type="EMBL" id="RXD54935.1"/>
    </source>
</evidence>